<dbReference type="GO" id="GO:1990904">
    <property type="term" value="C:ribonucleoprotein complex"/>
    <property type="evidence" value="ECO:0007669"/>
    <property type="project" value="UniProtKB-KW"/>
</dbReference>
<dbReference type="Pfam" id="PF01423">
    <property type="entry name" value="LSM"/>
    <property type="match status" value="1"/>
</dbReference>
<feature type="non-terminal residue" evidence="4">
    <location>
        <position position="1"/>
    </location>
</feature>
<dbReference type="GO" id="GO:1990726">
    <property type="term" value="C:Lsm1-7-Pat1 complex"/>
    <property type="evidence" value="ECO:0007669"/>
    <property type="project" value="TreeGrafter"/>
</dbReference>
<protein>
    <recommendedName>
        <fullName evidence="3">Sm domain-containing protein</fullName>
    </recommendedName>
</protein>
<dbReference type="GO" id="GO:0000290">
    <property type="term" value="P:deadenylation-dependent decapping of nuclear-transcribed mRNA"/>
    <property type="evidence" value="ECO:0007669"/>
    <property type="project" value="TreeGrafter"/>
</dbReference>
<evidence type="ECO:0000313" key="5">
    <source>
        <dbReference type="Proteomes" id="UP000652761"/>
    </source>
</evidence>
<accession>A0A843X6M6</accession>
<dbReference type="OrthoDB" id="10263346at2759"/>
<dbReference type="SUPFAM" id="SSF50182">
    <property type="entry name" value="Sm-like ribonucleoproteins"/>
    <property type="match status" value="1"/>
</dbReference>
<name>A0A843X6M6_COLES</name>
<dbReference type="InterPro" id="IPR044642">
    <property type="entry name" value="PTHR15588"/>
</dbReference>
<evidence type="ECO:0000256" key="2">
    <source>
        <dbReference type="ARBA" id="ARBA00023274"/>
    </source>
</evidence>
<gene>
    <name evidence="4" type="ORF">Taro_046880</name>
</gene>
<dbReference type="InterPro" id="IPR001163">
    <property type="entry name" value="Sm_dom_euk/arc"/>
</dbReference>
<dbReference type="AlphaFoldDB" id="A0A843X6M6"/>
<evidence type="ECO:0000256" key="1">
    <source>
        <dbReference type="ARBA" id="ARBA00022884"/>
    </source>
</evidence>
<dbReference type="GO" id="GO:0000932">
    <property type="term" value="C:P-body"/>
    <property type="evidence" value="ECO:0007669"/>
    <property type="project" value="TreeGrafter"/>
</dbReference>
<feature type="domain" description="Sm" evidence="3">
    <location>
        <begin position="1"/>
        <end position="36"/>
    </location>
</feature>
<reference evidence="4" key="1">
    <citation type="submission" date="2017-07" db="EMBL/GenBank/DDBJ databases">
        <title>Taro Niue Genome Assembly and Annotation.</title>
        <authorList>
            <person name="Atibalentja N."/>
            <person name="Keating K."/>
            <person name="Fields C.J."/>
        </authorList>
    </citation>
    <scope>NUCLEOTIDE SEQUENCE</scope>
    <source>
        <strain evidence="4">Niue_2</strain>
        <tissue evidence="4">Leaf</tissue>
    </source>
</reference>
<sequence>NIVLEGASERVIVGDLCSDISIGLYVVRGDNVVLIGELELPVHMTRVSVPEIRRAQKAEKDAVDP</sequence>
<organism evidence="4 5">
    <name type="scientific">Colocasia esculenta</name>
    <name type="common">Wild taro</name>
    <name type="synonym">Arum esculentum</name>
    <dbReference type="NCBI Taxonomy" id="4460"/>
    <lineage>
        <taxon>Eukaryota</taxon>
        <taxon>Viridiplantae</taxon>
        <taxon>Streptophyta</taxon>
        <taxon>Embryophyta</taxon>
        <taxon>Tracheophyta</taxon>
        <taxon>Spermatophyta</taxon>
        <taxon>Magnoliopsida</taxon>
        <taxon>Liliopsida</taxon>
        <taxon>Araceae</taxon>
        <taxon>Aroideae</taxon>
        <taxon>Colocasieae</taxon>
        <taxon>Colocasia</taxon>
    </lineage>
</organism>
<evidence type="ECO:0000259" key="3">
    <source>
        <dbReference type="Pfam" id="PF01423"/>
    </source>
</evidence>
<dbReference type="EMBL" id="NMUH01005897">
    <property type="protein sequence ID" value="MQM13954.1"/>
    <property type="molecule type" value="Genomic_DNA"/>
</dbReference>
<dbReference type="Gene3D" id="2.30.30.100">
    <property type="match status" value="1"/>
</dbReference>
<comment type="caution">
    <text evidence="4">The sequence shown here is derived from an EMBL/GenBank/DDBJ whole genome shotgun (WGS) entry which is preliminary data.</text>
</comment>
<keyword evidence="5" id="KW-1185">Reference proteome</keyword>
<dbReference type="PANTHER" id="PTHR15588:SF8">
    <property type="entry name" value="U6 SNRNA-ASSOCIATED SM-LIKE PROTEIN LSM1"/>
    <property type="match status" value="1"/>
</dbReference>
<feature type="non-terminal residue" evidence="4">
    <location>
        <position position="65"/>
    </location>
</feature>
<evidence type="ECO:0000313" key="4">
    <source>
        <dbReference type="EMBL" id="MQM13954.1"/>
    </source>
</evidence>
<dbReference type="GO" id="GO:0003729">
    <property type="term" value="F:mRNA binding"/>
    <property type="evidence" value="ECO:0007669"/>
    <property type="project" value="TreeGrafter"/>
</dbReference>
<dbReference type="PANTHER" id="PTHR15588">
    <property type="entry name" value="LSM1"/>
    <property type="match status" value="1"/>
</dbReference>
<keyword evidence="1" id="KW-0694">RNA-binding</keyword>
<dbReference type="Proteomes" id="UP000652761">
    <property type="component" value="Unassembled WGS sequence"/>
</dbReference>
<keyword evidence="2" id="KW-0687">Ribonucleoprotein</keyword>
<proteinExistence type="predicted"/>
<dbReference type="InterPro" id="IPR010920">
    <property type="entry name" value="LSM_dom_sf"/>
</dbReference>